<dbReference type="InterPro" id="IPR000415">
    <property type="entry name" value="Nitroreductase-like"/>
</dbReference>
<keyword evidence="1" id="KW-1133">Transmembrane helix</keyword>
<dbReference type="InterPro" id="IPR045886">
    <property type="entry name" value="ThiF/MoeB/HesA"/>
</dbReference>
<dbReference type="AlphaFoldDB" id="A0A3B0RW05"/>
<dbReference type="InterPro" id="IPR035985">
    <property type="entry name" value="Ubiquitin-activating_enz"/>
</dbReference>
<feature type="transmembrane region" description="Helical" evidence="1">
    <location>
        <begin position="145"/>
        <end position="165"/>
    </location>
</feature>
<evidence type="ECO:0000259" key="2">
    <source>
        <dbReference type="Pfam" id="PF00899"/>
    </source>
</evidence>
<accession>A0A3B0RW05</accession>
<protein>
    <recommendedName>
        <fullName evidence="2">THIF-type NAD/FAD binding fold domain-containing protein</fullName>
    </recommendedName>
</protein>
<dbReference type="GO" id="GO:0061504">
    <property type="term" value="P:cyclic threonylcarbamoyladenosine biosynthetic process"/>
    <property type="evidence" value="ECO:0007669"/>
    <property type="project" value="TreeGrafter"/>
</dbReference>
<dbReference type="PANTHER" id="PTHR43267:SF1">
    <property type="entry name" value="TRNA THREONYLCARBAMOYLADENOSINE DEHYDRATASE"/>
    <property type="match status" value="1"/>
</dbReference>
<dbReference type="EMBL" id="UOED01000035">
    <property type="protein sequence ID" value="VAV88673.1"/>
    <property type="molecule type" value="Genomic_DNA"/>
</dbReference>
<dbReference type="PANTHER" id="PTHR43267">
    <property type="entry name" value="TRNA THREONYLCARBAMOYLADENOSINE DEHYDRATASE"/>
    <property type="match status" value="1"/>
</dbReference>
<organism evidence="3">
    <name type="scientific">hydrothermal vent metagenome</name>
    <dbReference type="NCBI Taxonomy" id="652676"/>
    <lineage>
        <taxon>unclassified sequences</taxon>
        <taxon>metagenomes</taxon>
        <taxon>ecological metagenomes</taxon>
    </lineage>
</organism>
<dbReference type="InterPro" id="IPR000594">
    <property type="entry name" value="ThiF_NAD_FAD-bd"/>
</dbReference>
<name>A0A3B0RW05_9ZZZZ</name>
<dbReference type="Pfam" id="PF00899">
    <property type="entry name" value="ThiF"/>
    <property type="match status" value="1"/>
</dbReference>
<feature type="domain" description="THIF-type NAD/FAD binding fold" evidence="2">
    <location>
        <begin position="20"/>
        <end position="260"/>
    </location>
</feature>
<keyword evidence="1" id="KW-0812">Transmembrane</keyword>
<dbReference type="Gene3D" id="3.40.109.10">
    <property type="entry name" value="NADH Oxidase"/>
    <property type="match status" value="2"/>
</dbReference>
<dbReference type="NCBIfam" id="NF006077">
    <property type="entry name" value="PRK08223.1"/>
    <property type="match status" value="1"/>
</dbReference>
<dbReference type="CDD" id="cd01483">
    <property type="entry name" value="E1_enzyme_family"/>
    <property type="match status" value="1"/>
</dbReference>
<evidence type="ECO:0000256" key="1">
    <source>
        <dbReference type="SAM" id="Phobius"/>
    </source>
</evidence>
<dbReference type="GO" id="GO:0008641">
    <property type="term" value="F:ubiquitin-like modifier activating enzyme activity"/>
    <property type="evidence" value="ECO:0007669"/>
    <property type="project" value="InterPro"/>
</dbReference>
<dbReference type="GO" id="GO:0016491">
    <property type="term" value="F:oxidoreductase activity"/>
    <property type="evidence" value="ECO:0007669"/>
    <property type="project" value="InterPro"/>
</dbReference>
<gene>
    <name evidence="3" type="ORF">MNBD_ALPHA02-2309</name>
</gene>
<proteinExistence type="predicted"/>
<dbReference type="GO" id="GO:0061503">
    <property type="term" value="F:tRNA threonylcarbamoyladenosine dehydratase"/>
    <property type="evidence" value="ECO:0007669"/>
    <property type="project" value="TreeGrafter"/>
</dbReference>
<dbReference type="SUPFAM" id="SSF69572">
    <property type="entry name" value="Activating enzymes of the ubiquitin-like proteins"/>
    <property type="match status" value="1"/>
</dbReference>
<evidence type="ECO:0000313" key="3">
    <source>
        <dbReference type="EMBL" id="VAV88673.1"/>
    </source>
</evidence>
<sequence>MSSPDFSHAEAFARNLGWLTQGELLSLRHKRVAIPGMGGVGSAYLLALVRLGVSKFHISDMDVFEQANFNRQVGAFMSTVGRPKVEVMAEMAADINPEIDIKSFGDGISRDNIDAFLEGVDIVVDGFDFFALDIRRDVFKRCHELSIPAITCAPVGMGAALLSFMPGKMSFEDYFRITDQDSEEDQYIKFLIGLTPRPAHRGYLVDPSYVDMKNHKVPSTPIGIQLCTGLIVTEVLKVLLERGGVKAAPHYQLYDAYRGILRKGYIPFGNGNPLQRLKYFFGRMLYAKMSETAIQKEDAPLSSVMEQIIDQARWAPSGDNTQPWQFEIKSERKVIVHIPEIEQDNLYEFDHGRPTYLAVGMMLETLRMAASSHGLALRWALPKEAVWDGRAQKITVNFRKLKATVKDDLLDYVPLRSVNRFSYQTKALPDPVKKALSDEIDELFEIKWFESPAVRRRFSRLNAAATDIRLRLEKCFKVHQKIIDWTAGDSRDGVPSGAVGMDKVSLLLMKQAMKSWSRMDFMNKYMGGTLLAQLQMDILPGHKCAGHFALLWKDGGKKDLGQIMQAGEKLQRFWLQATQQGLVMQPSMATICFSHYAEQGIDFSGGNRALVNKALRLGNDFDILLDGRLSDVVFSGRIGYPGKIKTPVRSIRKKLRDLL</sequence>
<dbReference type="SUPFAM" id="SSF55469">
    <property type="entry name" value="FMN-dependent nitroreductase-like"/>
    <property type="match status" value="1"/>
</dbReference>
<keyword evidence="1" id="KW-0472">Membrane</keyword>
<feature type="transmembrane region" description="Helical" evidence="1">
    <location>
        <begin position="32"/>
        <end position="53"/>
    </location>
</feature>
<dbReference type="Gene3D" id="3.40.50.720">
    <property type="entry name" value="NAD(P)-binding Rossmann-like Domain"/>
    <property type="match status" value="1"/>
</dbReference>
<reference evidence="3" key="1">
    <citation type="submission" date="2018-06" db="EMBL/GenBank/DDBJ databases">
        <authorList>
            <person name="Zhirakovskaya E."/>
        </authorList>
    </citation>
    <scope>NUCLEOTIDE SEQUENCE</scope>
</reference>